<dbReference type="AlphaFoldDB" id="A0A915ZR56"/>
<evidence type="ECO:0000256" key="1">
    <source>
        <dbReference type="SAM" id="MobiDB-lite"/>
    </source>
</evidence>
<dbReference type="Proteomes" id="UP000684084">
    <property type="component" value="Unassembled WGS sequence"/>
</dbReference>
<organism evidence="2 3">
    <name type="scientific">Rhizophagus irregularis</name>
    <dbReference type="NCBI Taxonomy" id="588596"/>
    <lineage>
        <taxon>Eukaryota</taxon>
        <taxon>Fungi</taxon>
        <taxon>Fungi incertae sedis</taxon>
        <taxon>Mucoromycota</taxon>
        <taxon>Glomeromycotina</taxon>
        <taxon>Glomeromycetes</taxon>
        <taxon>Glomerales</taxon>
        <taxon>Glomeraceae</taxon>
        <taxon>Rhizophagus</taxon>
    </lineage>
</organism>
<dbReference type="OrthoDB" id="10276463at2759"/>
<gene>
    <name evidence="2" type="ORF">CHRIB12_LOCUS18957</name>
</gene>
<feature type="compositionally biased region" description="Polar residues" evidence="1">
    <location>
        <begin position="61"/>
        <end position="86"/>
    </location>
</feature>
<evidence type="ECO:0000313" key="2">
    <source>
        <dbReference type="EMBL" id="CAB5384668.1"/>
    </source>
</evidence>
<name>A0A915ZR56_9GLOM</name>
<protein>
    <submittedName>
        <fullName evidence="2">Uncharacterized protein</fullName>
    </submittedName>
</protein>
<accession>A0A915ZR56</accession>
<feature type="region of interest" description="Disordered" evidence="1">
    <location>
        <begin position="61"/>
        <end position="92"/>
    </location>
</feature>
<dbReference type="EMBL" id="CAGKOT010000052">
    <property type="protein sequence ID" value="CAB5384668.1"/>
    <property type="molecule type" value="Genomic_DNA"/>
</dbReference>
<comment type="caution">
    <text evidence="2">The sequence shown here is derived from an EMBL/GenBank/DDBJ whole genome shotgun (WGS) entry which is preliminary data.</text>
</comment>
<proteinExistence type="predicted"/>
<evidence type="ECO:0000313" key="3">
    <source>
        <dbReference type="Proteomes" id="UP000684084"/>
    </source>
</evidence>
<sequence>MIAYNRYLIIRPALGLGSGKFRENYVSVGSAGIFDLVSVPLSGSGLELYEIQLLWPYNSQGRTRGQTNRNVRNGQYQRPNTTTWNTPGGRAA</sequence>
<reference evidence="2" key="1">
    <citation type="submission" date="2020-05" db="EMBL/GenBank/DDBJ databases">
        <authorList>
            <person name="Rincon C."/>
            <person name="Sanders R I."/>
            <person name="Robbins C."/>
            <person name="Chaturvedi A."/>
        </authorList>
    </citation>
    <scope>NUCLEOTIDE SEQUENCE</scope>
    <source>
        <strain evidence="2">CHB12</strain>
    </source>
</reference>
<dbReference type="VEuPathDB" id="FungiDB:RhiirFUN_025292"/>